<feature type="compositionally biased region" description="Polar residues" evidence="1">
    <location>
        <begin position="283"/>
        <end position="292"/>
    </location>
</feature>
<sequence>MADQGLLGQSKPAGTTNTVLYAAPIDQSASAVLTIANDGTGAAYDVAIKPYDQKLTVDGSGAYKLHKGDVVTAYRFALGTPFPLAANLAAGTTLTSGDGEKTAKFESFYIPPFTEIDVKSVAIRQIAVESTTGTFAVGETISKGTSPNDSTAVVYGVLATQGGTNIYVGPSTLNGTGTEFAAGDSITSTGGATATISTGGVGTASNDFVFQPAGTTRFSMYIDDGAVGSGGEGFDMFGDRTYRFDVSDSSMSGLDFSLSTTINGEWGPDGTAGNSDDGAEYTTGRTASGTPGSSNAYVQYDLSANTSLPAQLYYYEGTTGTAANSGYGGSDRLIGISSTYTYDEIYVYDVDGTWVNSSDTFTFSDVTYTVTGQTSEPYGYVHSYSGTTLTIVKGIGSADFAGTDTFRDVPKSATATRSTVTVSSVDVAVTAVEVSNYLAKDIANGNNEIDKITSIVIGPGERLIVESATQNNVFSLVGFQDASTAFPLRVFGAV</sequence>
<organism evidence="2 3">
    <name type="scientific">Synechococcus phage S-SM1</name>
    <dbReference type="NCBI Taxonomy" id="444859"/>
    <lineage>
        <taxon>Viruses</taxon>
        <taxon>Duplodnaviria</taxon>
        <taxon>Heunggongvirae</taxon>
        <taxon>Uroviricota</taxon>
        <taxon>Caudoviricetes</taxon>
        <taxon>Pantevenvirales</taxon>
        <taxon>Kyanoviridae</taxon>
        <taxon>Thetisvirus</taxon>
        <taxon>Thetisvirus ssm1</taxon>
    </lineage>
</organism>
<proteinExistence type="predicted"/>
<evidence type="ECO:0000313" key="3">
    <source>
        <dbReference type="Proteomes" id="UP000006523"/>
    </source>
</evidence>
<accession>E3SI49</accession>
<reference evidence="2 3" key="1">
    <citation type="journal article" date="2010" name="Environ. Microbiol.">
        <title>Genomic analysis of oceanic cyanobacterial myoviruses compared with T4-like myoviruses from diverse hosts and environments.</title>
        <authorList>
            <person name="Sullivan M.B."/>
            <person name="Huang K.H."/>
            <person name="Ignacio-Espinoza J.C."/>
            <person name="Berlin A.M."/>
            <person name="Kelly L."/>
            <person name="Weigele P.R."/>
            <person name="DeFrancesco A.S."/>
            <person name="Kern S.E."/>
            <person name="Thompson L.R."/>
            <person name="Young S."/>
            <person name="Yandava C."/>
            <person name="Fu R."/>
            <person name="Krastins B."/>
            <person name="Chase M."/>
            <person name="Sarracino D."/>
            <person name="Osburne M.S."/>
            <person name="Henn M.R."/>
            <person name="Chisholm S.W."/>
        </authorList>
    </citation>
    <scope>NUCLEOTIDE SEQUENCE [LARGE SCALE GENOMIC DNA]</scope>
    <source>
        <strain evidence="2">6501-1</strain>
    </source>
</reference>
<dbReference type="Proteomes" id="UP000006523">
    <property type="component" value="Segment"/>
</dbReference>
<dbReference type="GeneID" id="10327586"/>
<dbReference type="EMBL" id="GU071094">
    <property type="protein sequence ID" value="ADO97308.1"/>
    <property type="molecule type" value="Genomic_DNA"/>
</dbReference>
<dbReference type="OrthoDB" id="8209at10239"/>
<evidence type="ECO:0000313" key="2">
    <source>
        <dbReference type="EMBL" id="ADO97308.1"/>
    </source>
</evidence>
<dbReference type="KEGG" id="vg:10327586"/>
<evidence type="ECO:0000256" key="1">
    <source>
        <dbReference type="SAM" id="MobiDB-lite"/>
    </source>
</evidence>
<gene>
    <name evidence="2" type="ORF">SSM1_042</name>
</gene>
<protein>
    <submittedName>
        <fullName evidence="2">Structural protein</fullName>
    </submittedName>
</protein>
<feature type="region of interest" description="Disordered" evidence="1">
    <location>
        <begin position="265"/>
        <end position="292"/>
    </location>
</feature>
<keyword evidence="3" id="KW-1185">Reference proteome</keyword>
<name>E3SI49_9CAUD</name>
<dbReference type="RefSeq" id="YP_004322933.1">
    <property type="nucleotide sequence ID" value="NC_015282.1"/>
</dbReference>